<reference evidence="2" key="1">
    <citation type="submission" date="2009-07" db="EMBL/GenBank/DDBJ databases">
        <authorList>
            <person name="Weinstock G."/>
            <person name="Sodergren E."/>
            <person name="Clifton S."/>
            <person name="Fulton L."/>
            <person name="Fulton B."/>
            <person name="Courtney L."/>
            <person name="Fronick C."/>
            <person name="Harrison M."/>
            <person name="Strong C."/>
            <person name="Farmer C."/>
            <person name="Delahaunty K."/>
            <person name="Markovic C."/>
            <person name="Hall O."/>
            <person name="Minx P."/>
            <person name="Tomlinson C."/>
            <person name="Mitreva M."/>
            <person name="Nelson J."/>
            <person name="Hou S."/>
            <person name="Wollam A."/>
            <person name="Pepin K.H."/>
            <person name="Johnson M."/>
            <person name="Bhonagiri V."/>
            <person name="Nash W.E."/>
            <person name="Warren W."/>
            <person name="Chinwalla A."/>
            <person name="Mardis E.R."/>
            <person name="Wilson R.K."/>
        </authorList>
    </citation>
    <scope>NUCLEOTIDE SEQUENCE [LARGE SCALE GENOMIC DNA]</scope>
    <source>
        <strain evidence="2">DSM 14469</strain>
    </source>
</reference>
<dbReference type="Pfam" id="PF00535">
    <property type="entry name" value="Glycos_transf_2"/>
    <property type="match status" value="1"/>
</dbReference>
<proteinExistence type="predicted"/>
<accession>C6LFJ8</accession>
<dbReference type="PANTHER" id="PTHR22916:SF3">
    <property type="entry name" value="UDP-GLCNAC:BETAGAL BETA-1,3-N-ACETYLGLUCOSAMINYLTRANSFERASE-LIKE PROTEIN 1"/>
    <property type="match status" value="1"/>
</dbReference>
<name>C6LFJ8_9FIRM</name>
<feature type="domain" description="Glycosyltransferase 2-like" evidence="1">
    <location>
        <begin position="7"/>
        <end position="140"/>
    </location>
</feature>
<comment type="caution">
    <text evidence="2">The sequence shown here is derived from an EMBL/GenBank/DDBJ whole genome shotgun (WGS) entry which is preliminary data.</text>
</comment>
<dbReference type="STRING" id="168384.SAMN05660368_02090"/>
<dbReference type="InterPro" id="IPR001173">
    <property type="entry name" value="Glyco_trans_2-like"/>
</dbReference>
<dbReference type="InterPro" id="IPR029044">
    <property type="entry name" value="Nucleotide-diphossugar_trans"/>
</dbReference>
<dbReference type="EMBL" id="ACCL02000010">
    <property type="protein sequence ID" value="EET60583.1"/>
    <property type="molecule type" value="Genomic_DNA"/>
</dbReference>
<dbReference type="RefSeq" id="WP_006862192.1">
    <property type="nucleotide sequence ID" value="NZ_ACCL02000010.1"/>
</dbReference>
<evidence type="ECO:0000259" key="1">
    <source>
        <dbReference type="Pfam" id="PF00535"/>
    </source>
</evidence>
<keyword evidence="3" id="KW-1185">Reference proteome</keyword>
<dbReference type="Gene3D" id="3.90.550.10">
    <property type="entry name" value="Spore Coat Polysaccharide Biosynthesis Protein SpsA, Chain A"/>
    <property type="match status" value="1"/>
</dbReference>
<organism evidence="2 3">
    <name type="scientific">Marvinbryantia formatexigens DSM 14469</name>
    <dbReference type="NCBI Taxonomy" id="478749"/>
    <lineage>
        <taxon>Bacteria</taxon>
        <taxon>Bacillati</taxon>
        <taxon>Bacillota</taxon>
        <taxon>Clostridia</taxon>
        <taxon>Lachnospirales</taxon>
        <taxon>Lachnospiraceae</taxon>
        <taxon>Marvinbryantia</taxon>
    </lineage>
</organism>
<evidence type="ECO:0000313" key="2">
    <source>
        <dbReference type="EMBL" id="EET60583.1"/>
    </source>
</evidence>
<protein>
    <recommendedName>
        <fullName evidence="1">Glycosyltransferase 2-like domain-containing protein</fullName>
    </recommendedName>
</protein>
<dbReference type="Proteomes" id="UP000005561">
    <property type="component" value="Unassembled WGS sequence"/>
</dbReference>
<evidence type="ECO:0000313" key="3">
    <source>
        <dbReference type="Proteomes" id="UP000005561"/>
    </source>
</evidence>
<dbReference type="OrthoDB" id="9785185at2"/>
<dbReference type="eggNOG" id="COG0463">
    <property type="taxonomic scope" value="Bacteria"/>
</dbReference>
<dbReference type="SUPFAM" id="SSF53448">
    <property type="entry name" value="Nucleotide-diphospho-sugar transferases"/>
    <property type="match status" value="1"/>
</dbReference>
<dbReference type="GO" id="GO:0016758">
    <property type="term" value="F:hexosyltransferase activity"/>
    <property type="evidence" value="ECO:0007669"/>
    <property type="project" value="UniProtKB-ARBA"/>
</dbReference>
<dbReference type="AlphaFoldDB" id="C6LFJ8"/>
<dbReference type="PANTHER" id="PTHR22916">
    <property type="entry name" value="GLYCOSYLTRANSFERASE"/>
    <property type="match status" value="1"/>
</dbReference>
<dbReference type="CDD" id="cd00761">
    <property type="entry name" value="Glyco_tranf_GTA_type"/>
    <property type="match status" value="1"/>
</dbReference>
<gene>
    <name evidence="2" type="ORF">BRYFOR_07401</name>
</gene>
<sequence>MKEPLVSVVIPAYNCAGTIRQAVESALAQDVDLEIIVIDDCSKDQLARVMEEYASNPVVFYVRNERNCGAAASRNYGVSLARGKYTAFLDADDWWEKGKLKKQLARLQESGCVLCGTARELVRPDGTRTGKVIPVKERITYRQLLRHNCINCSSVLIHTEVCRQFPMEHEEAHEDYLTWLRILQKYKTACAVNEPLLKYRLSSTGKSGSKLKSAKMTFRVYRCMGFGCGKSALCFLSYTVHGIFKYLGFWVDSLRRVC</sequence>